<evidence type="ECO:0000256" key="1">
    <source>
        <dbReference type="ARBA" id="ARBA00022529"/>
    </source>
</evidence>
<gene>
    <name evidence="9" type="primary">LOC116547513</name>
</gene>
<evidence type="ECO:0000256" key="6">
    <source>
        <dbReference type="SAM" id="SignalP"/>
    </source>
</evidence>
<feature type="signal peptide" evidence="6">
    <location>
        <begin position="1"/>
        <end position="20"/>
    </location>
</feature>
<dbReference type="InterPro" id="IPR016327">
    <property type="entry name" value="Alpha-defensin"/>
</dbReference>
<feature type="chain" id="PRO_5026758375" evidence="6">
    <location>
        <begin position="21"/>
        <end position="92"/>
    </location>
</feature>
<evidence type="ECO:0000259" key="7">
    <source>
        <dbReference type="SMART" id="SM01418"/>
    </source>
</evidence>
<dbReference type="Pfam" id="PF00879">
    <property type="entry name" value="Defensin_propep"/>
    <property type="match status" value="1"/>
</dbReference>
<dbReference type="GO" id="GO:0050829">
    <property type="term" value="P:defense response to Gram-negative bacterium"/>
    <property type="evidence" value="ECO:0007669"/>
    <property type="project" value="TreeGrafter"/>
</dbReference>
<organism evidence="8 9">
    <name type="scientific">Sapajus apella</name>
    <name type="common">Brown-capped capuchin</name>
    <name type="synonym">Cebus apella</name>
    <dbReference type="NCBI Taxonomy" id="9515"/>
    <lineage>
        <taxon>Eukaryota</taxon>
        <taxon>Metazoa</taxon>
        <taxon>Chordata</taxon>
        <taxon>Craniata</taxon>
        <taxon>Vertebrata</taxon>
        <taxon>Euteleostomi</taxon>
        <taxon>Mammalia</taxon>
        <taxon>Eutheria</taxon>
        <taxon>Euarchontoglires</taxon>
        <taxon>Primates</taxon>
        <taxon>Haplorrhini</taxon>
        <taxon>Platyrrhini</taxon>
        <taxon>Cebidae</taxon>
        <taxon>Cebinae</taxon>
        <taxon>Sapajus</taxon>
    </lineage>
</organism>
<evidence type="ECO:0000256" key="2">
    <source>
        <dbReference type="ARBA" id="ARBA00022577"/>
    </source>
</evidence>
<sequence length="92" mass="9800">MRTLALLAAAVLLVVLRAQAEPLQARADELAAQEQPGADAEEASVSFAWDEGAARQLSGSGRGARCVCRGVICFFGERPSGFCGFLRLRCCR</sequence>
<name>A0A6J3HGY3_SAPAP</name>
<dbReference type="RefSeq" id="XP_032129345.1">
    <property type="nucleotide sequence ID" value="XM_032273454.1"/>
</dbReference>
<dbReference type="GO" id="GO:0050830">
    <property type="term" value="P:defense response to Gram-positive bacterium"/>
    <property type="evidence" value="ECO:0007669"/>
    <property type="project" value="TreeGrafter"/>
</dbReference>
<evidence type="ECO:0000256" key="4">
    <source>
        <dbReference type="ARBA" id="ARBA00022940"/>
    </source>
</evidence>
<comment type="similarity">
    <text evidence="5">Belongs to the alpha-defensin family. Theta subfamily.</text>
</comment>
<accession>A0A6J3HGY3</accession>
<evidence type="ECO:0000313" key="8">
    <source>
        <dbReference type="Proteomes" id="UP000504640"/>
    </source>
</evidence>
<dbReference type="InterPro" id="IPR002366">
    <property type="entry name" value="Alpha-defensin_N"/>
</dbReference>
<dbReference type="AlphaFoldDB" id="A0A6J3HGY3"/>
<dbReference type="GO" id="GO:0031640">
    <property type="term" value="P:killing of cells of another organism"/>
    <property type="evidence" value="ECO:0007669"/>
    <property type="project" value="UniProtKB-KW"/>
</dbReference>
<dbReference type="PIRSF" id="PIRSF001875">
    <property type="entry name" value="Alpha-defensin"/>
    <property type="match status" value="1"/>
</dbReference>
<keyword evidence="3 6" id="KW-0732">Signal</keyword>
<keyword evidence="1" id="KW-0929">Antimicrobial</keyword>
<proteinExistence type="inferred from homology"/>
<protein>
    <submittedName>
        <fullName evidence="9">Theta defensin subunit A-like</fullName>
    </submittedName>
</protein>
<dbReference type="GO" id="GO:0051673">
    <property type="term" value="P:disruption of plasma membrane integrity in another organism"/>
    <property type="evidence" value="ECO:0007669"/>
    <property type="project" value="TreeGrafter"/>
</dbReference>
<feature type="domain" description="Alpha-defensin N-terminal" evidence="7">
    <location>
        <begin position="1"/>
        <end position="52"/>
    </location>
</feature>
<dbReference type="GO" id="GO:0071222">
    <property type="term" value="P:cellular response to lipopolysaccharide"/>
    <property type="evidence" value="ECO:0007669"/>
    <property type="project" value="TreeGrafter"/>
</dbReference>
<keyword evidence="2" id="KW-0295">Fungicide</keyword>
<dbReference type="GO" id="GO:0002227">
    <property type="term" value="P:innate immune response in mucosa"/>
    <property type="evidence" value="ECO:0007669"/>
    <property type="project" value="TreeGrafter"/>
</dbReference>
<dbReference type="GO" id="GO:0005615">
    <property type="term" value="C:extracellular space"/>
    <property type="evidence" value="ECO:0007669"/>
    <property type="project" value="InterPro"/>
</dbReference>
<dbReference type="GeneID" id="116547513"/>
<evidence type="ECO:0000256" key="3">
    <source>
        <dbReference type="ARBA" id="ARBA00022729"/>
    </source>
</evidence>
<evidence type="ECO:0000313" key="9">
    <source>
        <dbReference type="RefSeq" id="XP_032129345.1"/>
    </source>
</evidence>
<dbReference type="GO" id="GO:0031012">
    <property type="term" value="C:extracellular matrix"/>
    <property type="evidence" value="ECO:0007669"/>
    <property type="project" value="TreeGrafter"/>
</dbReference>
<keyword evidence="8" id="KW-1185">Reference proteome</keyword>
<dbReference type="PANTHER" id="PTHR11876">
    <property type="entry name" value="ALPHA-DEFENSIN 1"/>
    <property type="match status" value="1"/>
</dbReference>
<reference evidence="9" key="1">
    <citation type="submission" date="2025-08" db="UniProtKB">
        <authorList>
            <consortium name="RefSeq"/>
        </authorList>
    </citation>
    <scope>IDENTIFICATION</scope>
    <source>
        <tissue evidence="9">Blood</tissue>
    </source>
</reference>
<keyword evidence="4" id="KW-0211">Defensin</keyword>
<dbReference type="Proteomes" id="UP000504640">
    <property type="component" value="Unplaced"/>
</dbReference>
<dbReference type="SMART" id="SM01418">
    <property type="entry name" value="Defensin_propep"/>
    <property type="match status" value="1"/>
</dbReference>
<dbReference type="GO" id="GO:0050832">
    <property type="term" value="P:defense response to fungus"/>
    <property type="evidence" value="ECO:0007669"/>
    <property type="project" value="UniProtKB-KW"/>
</dbReference>
<dbReference type="GO" id="GO:0061844">
    <property type="term" value="P:antimicrobial humoral immune response mediated by antimicrobial peptide"/>
    <property type="evidence" value="ECO:0007669"/>
    <property type="project" value="TreeGrafter"/>
</dbReference>
<evidence type="ECO:0000256" key="5">
    <source>
        <dbReference type="ARBA" id="ARBA00037997"/>
    </source>
</evidence>
<dbReference type="PANTHER" id="PTHR11876:SF34">
    <property type="entry name" value="DEMIDEFENSIN-3"/>
    <property type="match status" value="1"/>
</dbReference>
<dbReference type="GO" id="GO:0019731">
    <property type="term" value="P:antibacterial humoral response"/>
    <property type="evidence" value="ECO:0007669"/>
    <property type="project" value="TreeGrafter"/>
</dbReference>